<name>A0ABM9J0Z2_9RALS</name>
<dbReference type="Proteomes" id="UP001189616">
    <property type="component" value="Unassembled WGS sequence"/>
</dbReference>
<proteinExistence type="predicted"/>
<accession>A0ABM9J0Z2</accession>
<dbReference type="EMBL" id="CATYWO010000001">
    <property type="protein sequence ID" value="CAJ0778831.1"/>
    <property type="molecule type" value="Genomic_DNA"/>
</dbReference>
<organism evidence="2 3">
    <name type="scientific">Ralstonia condita</name>
    <dbReference type="NCBI Taxonomy" id="3058600"/>
    <lineage>
        <taxon>Bacteria</taxon>
        <taxon>Pseudomonadati</taxon>
        <taxon>Pseudomonadota</taxon>
        <taxon>Betaproteobacteria</taxon>
        <taxon>Burkholderiales</taxon>
        <taxon>Burkholderiaceae</taxon>
        <taxon>Ralstonia</taxon>
    </lineage>
</organism>
<evidence type="ECO:0000313" key="3">
    <source>
        <dbReference type="Proteomes" id="UP001189616"/>
    </source>
</evidence>
<protein>
    <submittedName>
        <fullName evidence="2">Uncharacterized protein</fullName>
    </submittedName>
</protein>
<keyword evidence="3" id="KW-1185">Reference proteome</keyword>
<evidence type="ECO:0000256" key="1">
    <source>
        <dbReference type="SAM" id="MobiDB-lite"/>
    </source>
</evidence>
<evidence type="ECO:0000313" key="2">
    <source>
        <dbReference type="EMBL" id="CAJ0778831.1"/>
    </source>
</evidence>
<dbReference type="RefSeq" id="WP_182593961.1">
    <property type="nucleotide sequence ID" value="NZ_CATYWO010000001.1"/>
</dbReference>
<feature type="region of interest" description="Disordered" evidence="1">
    <location>
        <begin position="1"/>
        <end position="22"/>
    </location>
</feature>
<gene>
    <name evidence="2" type="ORF">LMG7141_00805</name>
</gene>
<feature type="compositionally biased region" description="Polar residues" evidence="1">
    <location>
        <begin position="1"/>
        <end position="10"/>
    </location>
</feature>
<reference evidence="2 3" key="1">
    <citation type="submission" date="2023-07" db="EMBL/GenBank/DDBJ databases">
        <authorList>
            <person name="Peeters C."/>
        </authorList>
    </citation>
    <scope>NUCLEOTIDE SEQUENCE [LARGE SCALE GENOMIC DNA]</scope>
    <source>
        <strain evidence="2 3">LMG 7141</strain>
    </source>
</reference>
<sequence>MEHQEAQATNGGHIIERSGDAQPAYLSEKIGRDFGAPFGGWTPERDKATTYESAEKAQAVIDGPLGHVAPFCKVVAK</sequence>
<comment type="caution">
    <text evidence="2">The sequence shown here is derived from an EMBL/GenBank/DDBJ whole genome shotgun (WGS) entry which is preliminary data.</text>
</comment>